<gene>
    <name evidence="3" type="ORF">JMN37_03970</name>
</gene>
<name>A0AAW5HRN4_9CORY</name>
<dbReference type="Pfam" id="PF08310">
    <property type="entry name" value="LGFP"/>
    <property type="match status" value="1"/>
</dbReference>
<proteinExistence type="predicted"/>
<sequence length="202" mass="21045">MNYKKVFTSAVAATALTAGLVACSDGEGADSTATTAADGASGTATVTNIETATEAAETETAAETATDANGAEGSTESVSLTTADGEEVKVPTGLVQAIGQYADSEWGEPMKVTEHDGSWIVDFDNDHHVAWNENTGGAPIWGQIANVWLTNEGVMDKVGFPTAAETPLPNESGWSQEFEHGTIEWTRENNDTGAFAANIIEK</sequence>
<dbReference type="AlphaFoldDB" id="A0AAW5HRN4"/>
<evidence type="ECO:0000313" key="4">
    <source>
        <dbReference type="Proteomes" id="UP001205920"/>
    </source>
</evidence>
<organism evidence="3 4">
    <name type="scientific">Corynebacterium lipophilum</name>
    <dbReference type="NCBI Taxonomy" id="2804918"/>
    <lineage>
        <taxon>Bacteria</taxon>
        <taxon>Bacillati</taxon>
        <taxon>Actinomycetota</taxon>
        <taxon>Actinomycetes</taxon>
        <taxon>Mycobacteriales</taxon>
        <taxon>Corynebacteriaceae</taxon>
        <taxon>Corynebacterium</taxon>
    </lineage>
</organism>
<evidence type="ECO:0000256" key="1">
    <source>
        <dbReference type="SAM" id="MobiDB-lite"/>
    </source>
</evidence>
<protein>
    <recommendedName>
        <fullName evidence="5">LGFP repeat-containing protein</fullName>
    </recommendedName>
</protein>
<reference evidence="3 4" key="1">
    <citation type="submission" date="2021-01" db="EMBL/GenBank/DDBJ databases">
        <title>Identification and Characterization of Corynebacterium sp.</title>
        <authorList>
            <person name="Luo Q."/>
            <person name="Qu P."/>
            <person name="Chen Q."/>
        </authorList>
    </citation>
    <scope>NUCLEOTIDE SEQUENCE [LARGE SCALE GENOMIC DNA]</scope>
    <source>
        <strain evidence="3 4">MC-18</strain>
    </source>
</reference>
<evidence type="ECO:0000313" key="3">
    <source>
        <dbReference type="EMBL" id="MCO6394144.1"/>
    </source>
</evidence>
<keyword evidence="2" id="KW-0732">Signal</keyword>
<dbReference type="RefSeq" id="WP_071573308.1">
    <property type="nucleotide sequence ID" value="NZ_JAEUWV010000003.1"/>
</dbReference>
<feature type="signal peptide" evidence="2">
    <location>
        <begin position="1"/>
        <end position="24"/>
    </location>
</feature>
<dbReference type="Proteomes" id="UP001205920">
    <property type="component" value="Unassembled WGS sequence"/>
</dbReference>
<dbReference type="EMBL" id="JAEUWV010000003">
    <property type="protein sequence ID" value="MCO6394144.1"/>
    <property type="molecule type" value="Genomic_DNA"/>
</dbReference>
<evidence type="ECO:0008006" key="5">
    <source>
        <dbReference type="Google" id="ProtNLM"/>
    </source>
</evidence>
<keyword evidence="4" id="KW-1185">Reference proteome</keyword>
<dbReference type="InterPro" id="IPR013207">
    <property type="entry name" value="LGFP"/>
</dbReference>
<feature type="compositionally biased region" description="Low complexity" evidence="1">
    <location>
        <begin position="55"/>
        <end position="72"/>
    </location>
</feature>
<comment type="caution">
    <text evidence="3">The sequence shown here is derived from an EMBL/GenBank/DDBJ whole genome shotgun (WGS) entry which is preliminary data.</text>
</comment>
<evidence type="ECO:0000256" key="2">
    <source>
        <dbReference type="SAM" id="SignalP"/>
    </source>
</evidence>
<feature type="region of interest" description="Disordered" evidence="1">
    <location>
        <begin position="55"/>
        <end position="79"/>
    </location>
</feature>
<feature type="chain" id="PRO_5043767286" description="LGFP repeat-containing protein" evidence="2">
    <location>
        <begin position="25"/>
        <end position="202"/>
    </location>
</feature>
<accession>A0AAW5HRN4</accession>
<dbReference type="PROSITE" id="PS51257">
    <property type="entry name" value="PROKAR_LIPOPROTEIN"/>
    <property type="match status" value="1"/>
</dbReference>